<dbReference type="AlphaFoldDB" id="A0A397SSL8"/>
<proteinExistence type="predicted"/>
<protein>
    <recommendedName>
        <fullName evidence="3">F-box domain-containing protein</fullName>
    </recommendedName>
</protein>
<accession>A0A397SSL8</accession>
<comment type="caution">
    <text evidence="1">The sequence shown here is derived from an EMBL/GenBank/DDBJ whole genome shotgun (WGS) entry which is preliminary data.</text>
</comment>
<keyword evidence="2" id="KW-1185">Reference proteome</keyword>
<evidence type="ECO:0008006" key="3">
    <source>
        <dbReference type="Google" id="ProtNLM"/>
    </source>
</evidence>
<dbReference type="Gene3D" id="3.80.10.10">
    <property type="entry name" value="Ribonuclease Inhibitor"/>
    <property type="match status" value="1"/>
</dbReference>
<dbReference type="EMBL" id="QKYT01000335">
    <property type="protein sequence ID" value="RIA86947.1"/>
    <property type="molecule type" value="Genomic_DNA"/>
</dbReference>
<gene>
    <name evidence="1" type="ORF">C1645_740482</name>
</gene>
<evidence type="ECO:0000313" key="1">
    <source>
        <dbReference type="EMBL" id="RIA86947.1"/>
    </source>
</evidence>
<dbReference type="Proteomes" id="UP000265703">
    <property type="component" value="Unassembled WGS sequence"/>
</dbReference>
<dbReference type="OrthoDB" id="2377658at2759"/>
<organism evidence="1 2">
    <name type="scientific">Glomus cerebriforme</name>
    <dbReference type="NCBI Taxonomy" id="658196"/>
    <lineage>
        <taxon>Eukaryota</taxon>
        <taxon>Fungi</taxon>
        <taxon>Fungi incertae sedis</taxon>
        <taxon>Mucoromycota</taxon>
        <taxon>Glomeromycotina</taxon>
        <taxon>Glomeromycetes</taxon>
        <taxon>Glomerales</taxon>
        <taxon>Glomeraceae</taxon>
        <taxon>Glomus</taxon>
    </lineage>
</organism>
<evidence type="ECO:0000313" key="2">
    <source>
        <dbReference type="Proteomes" id="UP000265703"/>
    </source>
</evidence>
<sequence>MTSLLPTESLEQILYHFKNDKKTLHSCILVNRFWCSTASSILYQRPFQFLSRPSPKLIRTLVSCLSQPSKELLVKACINPEIYELPSSALNYPSFIRYLNYESIYNSVFELFKGIYEKQNNQQIKVNKYKYGVSTKRLLTVELFKSIISSTPVIKHFILDIQHIDDALNGEFINFDNDIKSILNTQNSKVCLSQVKKLEYGGMDDLENMNFFYDYCNEIKSLEINFCNKMTKSEFKTSSSSSVKYLLLTKDDRIIEKDLINSQMGLKKFILRGRYENLEKLFSSIETQIQSLTCLELFECYLKDKNIMGVISKCHNLEILKFIECYNSNFSKMFHFTFKKLKRFEFKRNSLGNTDPLISIFKNSSQSLKELVINQNVNRIIDRHSRHRTRVDSILLDSIGLFCQNLVYLEIFITQNITISWYDTLKLLSNLKKLFITVIKDLSNNEVFWKNTAINLPPSLSDLAILIAHDNLINILGWVMGNCKIYLEILQLLGNDLVEPKGIEHIVDYYYKFGSLKQLVLNKHSYTLKREILMNVQDLFKVSFIGPIGISVECQKHSSLNIR</sequence>
<dbReference type="SUPFAM" id="SSF52047">
    <property type="entry name" value="RNI-like"/>
    <property type="match status" value="1"/>
</dbReference>
<dbReference type="InterPro" id="IPR032675">
    <property type="entry name" value="LRR_dom_sf"/>
</dbReference>
<name>A0A397SSL8_9GLOM</name>
<reference evidence="1 2" key="1">
    <citation type="submission" date="2018-06" db="EMBL/GenBank/DDBJ databases">
        <title>Comparative genomics reveals the genomic features of Rhizophagus irregularis, R. cerebriforme, R. diaphanum and Gigaspora rosea, and their symbiotic lifestyle signature.</title>
        <authorList>
            <person name="Morin E."/>
            <person name="San Clemente H."/>
            <person name="Chen E.C.H."/>
            <person name="De La Providencia I."/>
            <person name="Hainaut M."/>
            <person name="Kuo A."/>
            <person name="Kohler A."/>
            <person name="Murat C."/>
            <person name="Tang N."/>
            <person name="Roy S."/>
            <person name="Loubradou J."/>
            <person name="Henrissat B."/>
            <person name="Grigoriev I.V."/>
            <person name="Corradi N."/>
            <person name="Roux C."/>
            <person name="Martin F.M."/>
        </authorList>
    </citation>
    <scope>NUCLEOTIDE SEQUENCE [LARGE SCALE GENOMIC DNA]</scope>
    <source>
        <strain evidence="1 2">DAOM 227022</strain>
    </source>
</reference>